<dbReference type="EMBL" id="WNTK01010972">
    <property type="protein sequence ID" value="KAG9462501.1"/>
    <property type="molecule type" value="Genomic_DNA"/>
</dbReference>
<dbReference type="Proteomes" id="UP000770717">
    <property type="component" value="Unassembled WGS sequence"/>
</dbReference>
<dbReference type="OrthoDB" id="10251809at2759"/>
<sequence>MSACITSCIQARGPCPSPRTFHTSSSTIGDKFYAFGGGEKGAEPAADNKLHVFDTISLTWMQPVTSGDPPKPRHGHTITAVGSKLFIHGGMADSSFFSDMSCIDTDTMTWEQLRTKGEPPPPCAAHSSVCWKNFIYIFGGMTETGPISTMYRFDTGMQANAN</sequence>
<keyword evidence="6" id="KW-1185">Reference proteome</keyword>
<evidence type="ECO:0000256" key="2">
    <source>
        <dbReference type="ARBA" id="ARBA00022737"/>
    </source>
</evidence>
<accession>A0A8J6B6Z6</accession>
<proteinExistence type="predicted"/>
<dbReference type="InterPro" id="IPR015915">
    <property type="entry name" value="Kelch-typ_b-propeller"/>
</dbReference>
<name>A0A8J6B6Z6_ELECQ</name>
<dbReference type="SUPFAM" id="SSF117281">
    <property type="entry name" value="Kelch motif"/>
    <property type="match status" value="1"/>
</dbReference>
<protein>
    <recommendedName>
        <fullName evidence="4">Rab9 effector protein with kelch motifs</fullName>
    </recommendedName>
</protein>
<comment type="caution">
    <text evidence="5">The sequence shown here is derived from an EMBL/GenBank/DDBJ whole genome shotgun (WGS) entry which is preliminary data.</text>
</comment>
<dbReference type="InterPro" id="IPR052124">
    <property type="entry name" value="Rab9_kelch_effector"/>
</dbReference>
<dbReference type="PANTHER" id="PTHR46647:SF1">
    <property type="entry name" value="RAB9 EFFECTOR PROTEIN WITH KELCH MOTIFS"/>
    <property type="match status" value="1"/>
</dbReference>
<organism evidence="5 6">
    <name type="scientific">Eleutherodactylus coqui</name>
    <name type="common">Puerto Rican coqui</name>
    <dbReference type="NCBI Taxonomy" id="57060"/>
    <lineage>
        <taxon>Eukaryota</taxon>
        <taxon>Metazoa</taxon>
        <taxon>Chordata</taxon>
        <taxon>Craniata</taxon>
        <taxon>Vertebrata</taxon>
        <taxon>Euteleostomi</taxon>
        <taxon>Amphibia</taxon>
        <taxon>Batrachia</taxon>
        <taxon>Anura</taxon>
        <taxon>Neobatrachia</taxon>
        <taxon>Hyloidea</taxon>
        <taxon>Eleutherodactylidae</taxon>
        <taxon>Eleutherodactylinae</taxon>
        <taxon>Eleutherodactylus</taxon>
        <taxon>Eleutherodactylus</taxon>
    </lineage>
</organism>
<comment type="function">
    <text evidence="3">Rab9 effector required for endosome to trans-Golgi network (TGN) transport.</text>
</comment>
<keyword evidence="2" id="KW-0677">Repeat</keyword>
<evidence type="ECO:0000256" key="4">
    <source>
        <dbReference type="ARBA" id="ARBA00039295"/>
    </source>
</evidence>
<gene>
    <name evidence="5" type="ORF">GDO78_013993</name>
</gene>
<dbReference type="PANTHER" id="PTHR46647">
    <property type="entry name" value="RAB9 EFFECTOR PROTEIN WITH KELCH MOTIFS"/>
    <property type="match status" value="1"/>
</dbReference>
<dbReference type="Gene3D" id="2.120.10.80">
    <property type="entry name" value="Kelch-type beta propeller"/>
    <property type="match status" value="1"/>
</dbReference>
<evidence type="ECO:0000256" key="3">
    <source>
        <dbReference type="ARBA" id="ARBA00037224"/>
    </source>
</evidence>
<evidence type="ECO:0000313" key="5">
    <source>
        <dbReference type="EMBL" id="KAG9462501.1"/>
    </source>
</evidence>
<keyword evidence="1" id="KW-0880">Kelch repeat</keyword>
<evidence type="ECO:0000313" key="6">
    <source>
        <dbReference type="Proteomes" id="UP000770717"/>
    </source>
</evidence>
<evidence type="ECO:0000256" key="1">
    <source>
        <dbReference type="ARBA" id="ARBA00022441"/>
    </source>
</evidence>
<dbReference type="AlphaFoldDB" id="A0A8J6B6Z6"/>
<dbReference type="Pfam" id="PF24681">
    <property type="entry name" value="Kelch_KLHDC2_KLHL20_DRC7"/>
    <property type="match status" value="1"/>
</dbReference>
<reference evidence="5" key="1">
    <citation type="thesis" date="2020" institute="ProQuest LLC" country="789 East Eisenhower Parkway, Ann Arbor, MI, USA">
        <title>Comparative Genomics and Chromosome Evolution.</title>
        <authorList>
            <person name="Mudd A.B."/>
        </authorList>
    </citation>
    <scope>NUCLEOTIDE SEQUENCE</scope>
    <source>
        <strain evidence="5">HN-11 Male</strain>
        <tissue evidence="5">Kidney and liver</tissue>
    </source>
</reference>